<feature type="non-terminal residue" evidence="3">
    <location>
        <position position="80"/>
    </location>
</feature>
<dbReference type="InterPro" id="IPR032710">
    <property type="entry name" value="NTF2-like_dom_sf"/>
</dbReference>
<dbReference type="EMBL" id="SZVP01000145">
    <property type="protein sequence ID" value="TMM35589.1"/>
    <property type="molecule type" value="Genomic_DNA"/>
</dbReference>
<feature type="domain" description="Calcium/calmodulin-dependent protein kinase II association-domain" evidence="2">
    <location>
        <begin position="41"/>
        <end position="79"/>
    </location>
</feature>
<evidence type="ECO:0000256" key="1">
    <source>
        <dbReference type="SAM" id="SignalP"/>
    </source>
</evidence>
<dbReference type="AlphaFoldDB" id="A0A8H2PL92"/>
<dbReference type="GO" id="GO:0005516">
    <property type="term" value="F:calmodulin binding"/>
    <property type="evidence" value="ECO:0007669"/>
    <property type="project" value="InterPro"/>
</dbReference>
<comment type="caution">
    <text evidence="3">The sequence shown here is derived from an EMBL/GenBank/DDBJ whole genome shotgun (WGS) entry which is preliminary data.</text>
</comment>
<dbReference type="Proteomes" id="UP000307702">
    <property type="component" value="Unassembled WGS sequence"/>
</dbReference>
<dbReference type="SUPFAM" id="SSF54427">
    <property type="entry name" value="NTF2-like"/>
    <property type="match status" value="1"/>
</dbReference>
<proteinExistence type="predicted"/>
<accession>A0A8H2PL92</accession>
<keyword evidence="4" id="KW-1185">Reference proteome</keyword>
<reference evidence="3 4" key="1">
    <citation type="submission" date="2019-05" db="EMBL/GenBank/DDBJ databases">
        <title>Colwellia ponticola sp. nov., isolated from seawater.</title>
        <authorList>
            <person name="Yoon J.-H."/>
        </authorList>
    </citation>
    <scope>NUCLEOTIDE SEQUENCE [LARGE SCALE GENOMIC DNA]</scope>
    <source>
        <strain evidence="3 4">OISW-25</strain>
    </source>
</reference>
<evidence type="ECO:0000313" key="3">
    <source>
        <dbReference type="EMBL" id="TMM35589.1"/>
    </source>
</evidence>
<name>A0A8H2PL92_9GAMM</name>
<sequence length="80" mass="8663">MKFDIAPIALMFALSVPFVHAAETAPYVYREVAQAPANVKDREIAGLFDRWNSALQTGNAKSVVDLYAPGAVLQPTVSNQ</sequence>
<feature type="signal peptide" evidence="1">
    <location>
        <begin position="1"/>
        <end position="21"/>
    </location>
</feature>
<organism evidence="3 4">
    <name type="scientific">Colwellia ponticola</name>
    <dbReference type="NCBI Taxonomy" id="2304625"/>
    <lineage>
        <taxon>Bacteria</taxon>
        <taxon>Pseudomonadati</taxon>
        <taxon>Pseudomonadota</taxon>
        <taxon>Gammaproteobacteria</taxon>
        <taxon>Alteromonadales</taxon>
        <taxon>Colwelliaceae</taxon>
        <taxon>Colwellia</taxon>
    </lineage>
</organism>
<feature type="chain" id="PRO_5034193833" evidence="1">
    <location>
        <begin position="22"/>
        <end position="80"/>
    </location>
</feature>
<dbReference type="GO" id="GO:0004683">
    <property type="term" value="F:calcium/calmodulin-dependent protein kinase activity"/>
    <property type="evidence" value="ECO:0007669"/>
    <property type="project" value="InterPro"/>
</dbReference>
<dbReference type="Gene3D" id="3.10.450.50">
    <property type="match status" value="1"/>
</dbReference>
<keyword evidence="1" id="KW-0732">Signal</keyword>
<evidence type="ECO:0000259" key="2">
    <source>
        <dbReference type="Pfam" id="PF08332"/>
    </source>
</evidence>
<protein>
    <submittedName>
        <fullName evidence="3">DUF4440 domain-containing protein</fullName>
    </submittedName>
</protein>
<dbReference type="InterPro" id="IPR013543">
    <property type="entry name" value="Ca/CaM-dep_prot_kinase-assoc"/>
</dbReference>
<dbReference type="Pfam" id="PF08332">
    <property type="entry name" value="CaMKII_AD"/>
    <property type="match status" value="1"/>
</dbReference>
<evidence type="ECO:0000313" key="4">
    <source>
        <dbReference type="Proteomes" id="UP000307702"/>
    </source>
</evidence>
<gene>
    <name evidence="3" type="ORF">FCS21_16270</name>
</gene>